<dbReference type="OrthoDB" id="204776at2157"/>
<dbReference type="EMBL" id="AOMD01000016">
    <property type="protein sequence ID" value="EMA45845.1"/>
    <property type="molecule type" value="Genomic_DNA"/>
</dbReference>
<keyword evidence="1" id="KW-0472">Membrane</keyword>
<dbReference type="PANTHER" id="PTHR43471">
    <property type="entry name" value="ABC TRANSPORTER PERMEASE"/>
    <property type="match status" value="1"/>
</dbReference>
<keyword evidence="1" id="KW-1133">Transmembrane helix</keyword>
<protein>
    <recommendedName>
        <fullName evidence="4">ABC-2 type transport system permease protein</fullName>
    </recommendedName>
</protein>
<dbReference type="GO" id="GO:0005886">
    <property type="term" value="C:plasma membrane"/>
    <property type="evidence" value="ECO:0007669"/>
    <property type="project" value="UniProtKB-SubCell"/>
</dbReference>
<feature type="transmembrane region" description="Helical" evidence="1">
    <location>
        <begin position="179"/>
        <end position="199"/>
    </location>
</feature>
<dbReference type="PANTHER" id="PTHR43471:SF12">
    <property type="entry name" value="HYPOTHETICAL MEMBRANE PROTEIN, CONSERVED"/>
    <property type="match status" value="1"/>
</dbReference>
<dbReference type="Pfam" id="PF12679">
    <property type="entry name" value="ABC2_membrane_2"/>
    <property type="match status" value="1"/>
</dbReference>
<evidence type="ECO:0008006" key="4">
    <source>
        <dbReference type="Google" id="ProtNLM"/>
    </source>
</evidence>
<dbReference type="RefSeq" id="WP_006077114.1">
    <property type="nucleotide sequence ID" value="NZ_AOMD01000016.1"/>
</dbReference>
<evidence type="ECO:0000313" key="2">
    <source>
        <dbReference type="EMBL" id="EMA45845.1"/>
    </source>
</evidence>
<gene>
    <name evidence="2" type="ORF">C449_06276</name>
</gene>
<dbReference type="AlphaFoldDB" id="M0MN13"/>
<feature type="transmembrane region" description="Helical" evidence="1">
    <location>
        <begin position="206"/>
        <end position="224"/>
    </location>
</feature>
<feature type="transmembrane region" description="Helical" evidence="1">
    <location>
        <begin position="244"/>
        <end position="269"/>
    </location>
</feature>
<dbReference type="STRING" id="1227455.C449_06276"/>
<evidence type="ECO:0000313" key="3">
    <source>
        <dbReference type="Proteomes" id="UP000011669"/>
    </source>
</evidence>
<dbReference type="PATRIC" id="fig|1227455.4.peg.1279"/>
<evidence type="ECO:0000256" key="1">
    <source>
        <dbReference type="SAM" id="Phobius"/>
    </source>
</evidence>
<organism evidence="2 3">
    <name type="scientific">Halococcus saccharolyticus DSM 5350</name>
    <dbReference type="NCBI Taxonomy" id="1227455"/>
    <lineage>
        <taxon>Archaea</taxon>
        <taxon>Methanobacteriati</taxon>
        <taxon>Methanobacteriota</taxon>
        <taxon>Stenosarchaea group</taxon>
        <taxon>Halobacteria</taxon>
        <taxon>Halobacteriales</taxon>
        <taxon>Halococcaceae</taxon>
        <taxon>Halococcus</taxon>
    </lineage>
</organism>
<dbReference type="InParanoid" id="M0MN13"/>
<accession>M0MN13</accession>
<reference evidence="2 3" key="1">
    <citation type="journal article" date="2014" name="PLoS Genet.">
        <title>Phylogenetically driven sequencing of extremely halophilic archaea reveals strategies for static and dynamic osmo-response.</title>
        <authorList>
            <person name="Becker E.A."/>
            <person name="Seitzer P.M."/>
            <person name="Tritt A."/>
            <person name="Larsen D."/>
            <person name="Krusor M."/>
            <person name="Yao A.I."/>
            <person name="Wu D."/>
            <person name="Madern D."/>
            <person name="Eisen J.A."/>
            <person name="Darling A.E."/>
            <person name="Facciotti M.T."/>
        </authorList>
    </citation>
    <scope>NUCLEOTIDE SEQUENCE [LARGE SCALE GENOMIC DNA]</scope>
    <source>
        <strain evidence="2 3">DSM 5350</strain>
    </source>
</reference>
<dbReference type="Proteomes" id="UP000011669">
    <property type="component" value="Unassembled WGS sequence"/>
</dbReference>
<keyword evidence="3" id="KW-1185">Reference proteome</keyword>
<keyword evidence="1" id="KW-0812">Transmembrane</keyword>
<comment type="caution">
    <text evidence="2">The sequence shown here is derived from an EMBL/GenBank/DDBJ whole genome shotgun (WGS) entry which is preliminary data.</text>
</comment>
<proteinExistence type="predicted"/>
<feature type="transmembrane region" description="Helical" evidence="1">
    <location>
        <begin position="33"/>
        <end position="52"/>
    </location>
</feature>
<feature type="transmembrane region" description="Helical" evidence="1">
    <location>
        <begin position="92"/>
        <end position="115"/>
    </location>
</feature>
<dbReference type="GO" id="GO:0140359">
    <property type="term" value="F:ABC-type transporter activity"/>
    <property type="evidence" value="ECO:0007669"/>
    <property type="project" value="InterPro"/>
</dbReference>
<sequence length="279" mass="29567">MSTQTGTEAADRGGHTGSMLDVIRFEGVRRLRITGVLAVIFALFGGMFVALAPDLVSTGAYDDIIEAMPPAMNALMGFENFNSIEGVVGGEFYTFTWVVGLGAYLAYSAAGSVAGDIKNDRMDTLMAAPISRTKVLLGKYFSLLVPIVVLNVVIPLVMYGGSVLIDEPIALADLAALHALSIPYLLCWAAVGLLLGVVVGRGRTAGRAALGVVIAAWLLESFVVETDVEWLGNVSPMRYFDPSGILVDGAYNLDGAALLLAVAIVLVIVSQFRFTRMDL</sequence>
<name>M0MN13_9EURY</name>
<feature type="transmembrane region" description="Helical" evidence="1">
    <location>
        <begin position="136"/>
        <end position="159"/>
    </location>
</feature>